<protein>
    <submittedName>
        <fullName evidence="1">Uncharacterized protein</fullName>
    </submittedName>
</protein>
<keyword evidence="2" id="KW-1185">Reference proteome</keyword>
<reference evidence="1 2" key="1">
    <citation type="journal article" date="2018" name="Front. Plant Sci.">
        <title>Red Clover (Trifolium pratense) and Zigzag Clover (T. medium) - A Picture of Genomic Similarities and Differences.</title>
        <authorList>
            <person name="Dluhosova J."/>
            <person name="Istvanek J."/>
            <person name="Nedelnik J."/>
            <person name="Repkova J."/>
        </authorList>
    </citation>
    <scope>NUCLEOTIDE SEQUENCE [LARGE SCALE GENOMIC DNA]</scope>
    <source>
        <strain evidence="2">cv. 10/8</strain>
        <tissue evidence="1">Leaf</tissue>
    </source>
</reference>
<dbReference type="AlphaFoldDB" id="A0A392SD76"/>
<name>A0A392SD76_9FABA</name>
<feature type="non-terminal residue" evidence="1">
    <location>
        <position position="44"/>
    </location>
</feature>
<proteinExistence type="predicted"/>
<dbReference type="Proteomes" id="UP000265520">
    <property type="component" value="Unassembled WGS sequence"/>
</dbReference>
<accession>A0A392SD76</accession>
<evidence type="ECO:0000313" key="1">
    <source>
        <dbReference type="EMBL" id="MCI46377.1"/>
    </source>
</evidence>
<evidence type="ECO:0000313" key="2">
    <source>
        <dbReference type="Proteomes" id="UP000265520"/>
    </source>
</evidence>
<dbReference type="EMBL" id="LXQA010356659">
    <property type="protein sequence ID" value="MCI46377.1"/>
    <property type="molecule type" value="Genomic_DNA"/>
</dbReference>
<organism evidence="1 2">
    <name type="scientific">Trifolium medium</name>
    <dbReference type="NCBI Taxonomy" id="97028"/>
    <lineage>
        <taxon>Eukaryota</taxon>
        <taxon>Viridiplantae</taxon>
        <taxon>Streptophyta</taxon>
        <taxon>Embryophyta</taxon>
        <taxon>Tracheophyta</taxon>
        <taxon>Spermatophyta</taxon>
        <taxon>Magnoliopsida</taxon>
        <taxon>eudicotyledons</taxon>
        <taxon>Gunneridae</taxon>
        <taxon>Pentapetalae</taxon>
        <taxon>rosids</taxon>
        <taxon>fabids</taxon>
        <taxon>Fabales</taxon>
        <taxon>Fabaceae</taxon>
        <taxon>Papilionoideae</taxon>
        <taxon>50 kb inversion clade</taxon>
        <taxon>NPAAA clade</taxon>
        <taxon>Hologalegina</taxon>
        <taxon>IRL clade</taxon>
        <taxon>Trifolieae</taxon>
        <taxon>Trifolium</taxon>
    </lineage>
</organism>
<sequence>MTAAGNKTYAQTSLSLHAPPHLPCDLVEEEILWRLPVKNLRQLC</sequence>
<comment type="caution">
    <text evidence="1">The sequence shown here is derived from an EMBL/GenBank/DDBJ whole genome shotgun (WGS) entry which is preliminary data.</text>
</comment>